<accession>A0A518GIV8</accession>
<protein>
    <submittedName>
        <fullName evidence="2">Uncharacterized protein</fullName>
    </submittedName>
</protein>
<dbReference type="AlphaFoldDB" id="A0A518GIV8"/>
<dbReference type="KEGG" id="peh:Spb1_03870"/>
<dbReference type="RefSeq" id="WP_186377733.1">
    <property type="nucleotide sequence ID" value="NZ_CP036299.1"/>
</dbReference>
<reference evidence="2 3" key="1">
    <citation type="submission" date="2019-02" db="EMBL/GenBank/DDBJ databases">
        <title>Deep-cultivation of Planctomycetes and their phenomic and genomic characterization uncovers novel biology.</title>
        <authorList>
            <person name="Wiegand S."/>
            <person name="Jogler M."/>
            <person name="Boedeker C."/>
            <person name="Pinto D."/>
            <person name="Vollmers J."/>
            <person name="Rivas-Marin E."/>
            <person name="Kohn T."/>
            <person name="Peeters S.H."/>
            <person name="Heuer A."/>
            <person name="Rast P."/>
            <person name="Oberbeckmann S."/>
            <person name="Bunk B."/>
            <person name="Jeske O."/>
            <person name="Meyerdierks A."/>
            <person name="Storesund J.E."/>
            <person name="Kallscheuer N."/>
            <person name="Luecker S."/>
            <person name="Lage O.M."/>
            <person name="Pohl T."/>
            <person name="Merkel B.J."/>
            <person name="Hornburger P."/>
            <person name="Mueller R.-W."/>
            <person name="Bruemmer F."/>
            <person name="Labrenz M."/>
            <person name="Spormann A.M."/>
            <person name="Op den Camp H."/>
            <person name="Overmann J."/>
            <person name="Amann R."/>
            <person name="Jetten M.S.M."/>
            <person name="Mascher T."/>
            <person name="Medema M.H."/>
            <person name="Devos D.P."/>
            <person name="Kaster A.-K."/>
            <person name="Ovreas L."/>
            <person name="Rohde M."/>
            <person name="Galperin M.Y."/>
            <person name="Jogler C."/>
        </authorList>
    </citation>
    <scope>NUCLEOTIDE SEQUENCE [LARGE SCALE GENOMIC DNA]</scope>
    <source>
        <strain evidence="2 3">Spb1</strain>
    </source>
</reference>
<evidence type="ECO:0000313" key="3">
    <source>
        <dbReference type="Proteomes" id="UP000315349"/>
    </source>
</evidence>
<gene>
    <name evidence="2" type="ORF">Spb1_03870</name>
</gene>
<name>A0A518GIV8_9PLAN</name>
<dbReference type="Proteomes" id="UP000315349">
    <property type="component" value="Chromosome"/>
</dbReference>
<dbReference type="EMBL" id="CP036299">
    <property type="protein sequence ID" value="QDV28524.1"/>
    <property type="molecule type" value="Genomic_DNA"/>
</dbReference>
<keyword evidence="3" id="KW-1185">Reference proteome</keyword>
<feature type="compositionally biased region" description="Pro residues" evidence="1">
    <location>
        <begin position="64"/>
        <end position="73"/>
    </location>
</feature>
<sequence length="73" mass="7990">MDDGTVEVTSTRLLGAADFITIPVIHALMMRDQAVGEHALRFLQTGSLRVDGQNEPIPKVDQKLPPPPESPRD</sequence>
<evidence type="ECO:0000313" key="2">
    <source>
        <dbReference type="EMBL" id="QDV28524.1"/>
    </source>
</evidence>
<organism evidence="2 3">
    <name type="scientific">Planctopirus ephydatiae</name>
    <dbReference type="NCBI Taxonomy" id="2528019"/>
    <lineage>
        <taxon>Bacteria</taxon>
        <taxon>Pseudomonadati</taxon>
        <taxon>Planctomycetota</taxon>
        <taxon>Planctomycetia</taxon>
        <taxon>Planctomycetales</taxon>
        <taxon>Planctomycetaceae</taxon>
        <taxon>Planctopirus</taxon>
    </lineage>
</organism>
<evidence type="ECO:0000256" key="1">
    <source>
        <dbReference type="SAM" id="MobiDB-lite"/>
    </source>
</evidence>
<feature type="region of interest" description="Disordered" evidence="1">
    <location>
        <begin position="47"/>
        <end position="73"/>
    </location>
</feature>
<proteinExistence type="predicted"/>